<dbReference type="RefSeq" id="WP_071896436.1">
    <property type="nucleotide sequence ID" value="NZ_MPIN01000001.1"/>
</dbReference>
<evidence type="ECO:0008006" key="3">
    <source>
        <dbReference type="Google" id="ProtNLM"/>
    </source>
</evidence>
<evidence type="ECO:0000313" key="2">
    <source>
        <dbReference type="Proteomes" id="UP000182229"/>
    </source>
</evidence>
<proteinExistence type="predicted"/>
<name>A0A1L9BJF7_9BACT</name>
<reference evidence="2" key="1">
    <citation type="submission" date="2016-11" db="EMBL/GenBank/DDBJ databases">
        <authorList>
            <person name="Shukria A."/>
            <person name="Stevens D.C."/>
        </authorList>
    </citation>
    <scope>NUCLEOTIDE SEQUENCE [LARGE SCALE GENOMIC DNA]</scope>
    <source>
        <strain evidence="2">Cbfe23</strain>
    </source>
</reference>
<comment type="caution">
    <text evidence="1">The sequence shown here is derived from an EMBL/GenBank/DDBJ whole genome shotgun (WGS) entry which is preliminary data.</text>
</comment>
<sequence length="197" mass="22430">MALHLQHRQQWRLRGLGEDYLIVRCDEFLSQEIPRRVPEGLLSFLMERWMADSLLRRVLSDIHEALGGTDALSGLTVLQQRQVLDRLKLQLLDAFRSGRLVAVREEPLRYVSPPRLFKPTPSPTPSEEFVATSWIALRLEDEEGEPLPRQRYRLKLADGSFREGISGPDGLVRLENIPKGTCTVEFLGTDAGDWKAA</sequence>
<accession>A0A1L9BJF7</accession>
<evidence type="ECO:0000313" key="1">
    <source>
        <dbReference type="EMBL" id="OJH42345.1"/>
    </source>
</evidence>
<dbReference type="OrthoDB" id="5526731at2"/>
<dbReference type="STRING" id="83449.BON30_03840"/>
<dbReference type="AlphaFoldDB" id="A0A1L9BJF7"/>
<keyword evidence="2" id="KW-1185">Reference proteome</keyword>
<dbReference type="Proteomes" id="UP000182229">
    <property type="component" value="Unassembled WGS sequence"/>
</dbReference>
<gene>
    <name evidence="1" type="ORF">BON30_03840</name>
</gene>
<protein>
    <recommendedName>
        <fullName evidence="3">Carboxypeptidase regulatory-like domain-containing protein</fullName>
    </recommendedName>
</protein>
<reference evidence="1 2" key="2">
    <citation type="submission" date="2016-12" db="EMBL/GenBank/DDBJ databases">
        <title>Draft Genome Sequence of Cystobacter ferrugineus Strain Cbfe23.</title>
        <authorList>
            <person name="Akbar S."/>
            <person name="Dowd S.E."/>
            <person name="Stevens D.C."/>
        </authorList>
    </citation>
    <scope>NUCLEOTIDE SEQUENCE [LARGE SCALE GENOMIC DNA]</scope>
    <source>
        <strain evidence="1 2">Cbfe23</strain>
    </source>
</reference>
<dbReference type="EMBL" id="MPIN01000001">
    <property type="protein sequence ID" value="OJH42345.1"/>
    <property type="molecule type" value="Genomic_DNA"/>
</dbReference>
<organism evidence="1 2">
    <name type="scientific">Cystobacter ferrugineus</name>
    <dbReference type="NCBI Taxonomy" id="83449"/>
    <lineage>
        <taxon>Bacteria</taxon>
        <taxon>Pseudomonadati</taxon>
        <taxon>Myxococcota</taxon>
        <taxon>Myxococcia</taxon>
        <taxon>Myxococcales</taxon>
        <taxon>Cystobacterineae</taxon>
        <taxon>Archangiaceae</taxon>
        <taxon>Cystobacter</taxon>
    </lineage>
</organism>